<keyword evidence="2" id="KW-0804">Transcription</keyword>
<sequence length="312" mass="34225">MSVFDRYRRWIDDYLDGELDTQHAESLKRHLETCGSCQADFAQKRRLKQRLQPTQQSQTAVPQSLQSKLLAAKTMAPEHHYDWVEPHRQSRAFAPIMACMTALVLLTGALFAAWSVGGSSPDAQAALPQETDSWSNSPRELSTTDIASLRREGWNLASLDYVGLRFDSAHARAVGDTFEVVMNFVRDATPTSAAAAVSVTEQRSRETALESASLDAADRPGSRVASADEDPHPLRIMRTLDVPAAHYQVDVTLADGSTSSQGSSVNSEAAALASRVLDRIKTTDQARLQFVEGDTDPWDRVVDGLRRLVGVS</sequence>
<dbReference type="Pfam" id="PF13490">
    <property type="entry name" value="zf-HC2"/>
    <property type="match status" value="1"/>
</dbReference>
<protein>
    <recommendedName>
        <fullName evidence="5">Putative zinc-finger domain-containing protein</fullName>
    </recommendedName>
</protein>
<keyword evidence="4" id="KW-0812">Transmembrane</keyword>
<keyword evidence="7" id="KW-1185">Reference proteome</keyword>
<dbReference type="KEGG" id="nae:BHE16_11995"/>
<accession>A0A1L2ZQW8</accession>
<dbReference type="EMBL" id="CP018135">
    <property type="protein sequence ID" value="APF41590.1"/>
    <property type="molecule type" value="Genomic_DNA"/>
</dbReference>
<evidence type="ECO:0000313" key="7">
    <source>
        <dbReference type="Proteomes" id="UP000183530"/>
    </source>
</evidence>
<keyword evidence="4" id="KW-0472">Membrane</keyword>
<dbReference type="STRING" id="556325.BHE16_11995"/>
<dbReference type="InterPro" id="IPR027383">
    <property type="entry name" value="Znf_put"/>
</dbReference>
<feature type="compositionally biased region" description="Polar residues" evidence="3">
    <location>
        <begin position="130"/>
        <end position="140"/>
    </location>
</feature>
<name>A0A1L2ZQW8_9MICC</name>
<dbReference type="InterPro" id="IPR041916">
    <property type="entry name" value="Anti_sigma_zinc_sf"/>
</dbReference>
<reference evidence="6 7" key="1">
    <citation type="submission" date="2016-11" db="EMBL/GenBank/DDBJ databases">
        <title>Genome sequencing of Zhihengliuella aestuarii B18 antagonistic to Plasmodiophora brassicae.</title>
        <authorList>
            <person name="Luo Y."/>
        </authorList>
    </citation>
    <scope>NUCLEOTIDE SEQUENCE [LARGE SCALE GENOMIC DNA]</scope>
    <source>
        <strain evidence="6 7">B18</strain>
    </source>
</reference>
<evidence type="ECO:0000256" key="3">
    <source>
        <dbReference type="SAM" id="MobiDB-lite"/>
    </source>
</evidence>
<dbReference type="Proteomes" id="UP000183530">
    <property type="component" value="Chromosome"/>
</dbReference>
<organism evidence="6 7">
    <name type="scientific">Neomicrococcus aestuarii</name>
    <dbReference type="NCBI Taxonomy" id="556325"/>
    <lineage>
        <taxon>Bacteria</taxon>
        <taxon>Bacillati</taxon>
        <taxon>Actinomycetota</taxon>
        <taxon>Actinomycetes</taxon>
        <taxon>Micrococcales</taxon>
        <taxon>Micrococcaceae</taxon>
        <taxon>Neomicrococcus</taxon>
    </lineage>
</organism>
<evidence type="ECO:0000256" key="2">
    <source>
        <dbReference type="ARBA" id="ARBA00023163"/>
    </source>
</evidence>
<feature type="region of interest" description="Disordered" evidence="3">
    <location>
        <begin position="121"/>
        <end position="140"/>
    </location>
</feature>
<feature type="transmembrane region" description="Helical" evidence="4">
    <location>
        <begin position="92"/>
        <end position="114"/>
    </location>
</feature>
<dbReference type="RefSeq" id="WP_071895059.1">
    <property type="nucleotide sequence ID" value="NZ_CP018135.1"/>
</dbReference>
<dbReference type="OrthoDB" id="4930823at2"/>
<proteinExistence type="predicted"/>
<keyword evidence="4" id="KW-1133">Transmembrane helix</keyword>
<gene>
    <name evidence="6" type="ORF">BHE16_11995</name>
</gene>
<keyword evidence="1" id="KW-0805">Transcription regulation</keyword>
<evidence type="ECO:0000313" key="6">
    <source>
        <dbReference type="EMBL" id="APF41590.1"/>
    </source>
</evidence>
<feature type="domain" description="Putative zinc-finger" evidence="5">
    <location>
        <begin position="7"/>
        <end position="38"/>
    </location>
</feature>
<evidence type="ECO:0000256" key="1">
    <source>
        <dbReference type="ARBA" id="ARBA00023015"/>
    </source>
</evidence>
<feature type="region of interest" description="Disordered" evidence="3">
    <location>
        <begin position="204"/>
        <end position="229"/>
    </location>
</feature>
<evidence type="ECO:0000256" key="4">
    <source>
        <dbReference type="SAM" id="Phobius"/>
    </source>
</evidence>
<dbReference type="Gene3D" id="1.10.10.1320">
    <property type="entry name" value="Anti-sigma factor, zinc-finger domain"/>
    <property type="match status" value="1"/>
</dbReference>
<evidence type="ECO:0000259" key="5">
    <source>
        <dbReference type="Pfam" id="PF13490"/>
    </source>
</evidence>
<dbReference type="AlphaFoldDB" id="A0A1L2ZQW8"/>